<keyword evidence="3" id="KW-1185">Reference proteome</keyword>
<evidence type="ECO:0000259" key="1">
    <source>
        <dbReference type="Pfam" id="PF09343"/>
    </source>
</evidence>
<evidence type="ECO:0000313" key="2">
    <source>
        <dbReference type="EMBL" id="MCW6510988.1"/>
    </source>
</evidence>
<reference evidence="2" key="1">
    <citation type="submission" date="2022-05" db="EMBL/GenBank/DDBJ databases">
        <authorList>
            <person name="Pankratov T."/>
        </authorList>
    </citation>
    <scope>NUCLEOTIDE SEQUENCE</scope>
    <source>
        <strain evidence="2">BP6-180914</strain>
    </source>
</reference>
<dbReference type="AlphaFoldDB" id="A0AA41Z5Q3"/>
<dbReference type="NCBIfam" id="TIGR02217">
    <property type="entry name" value="chp_TIGR02217"/>
    <property type="match status" value="1"/>
</dbReference>
<dbReference type="EMBL" id="JAMOIM010000020">
    <property type="protein sequence ID" value="MCW6510988.1"/>
    <property type="molecule type" value="Genomic_DNA"/>
</dbReference>
<dbReference type="InterPro" id="IPR011740">
    <property type="entry name" value="DUF2460"/>
</dbReference>
<protein>
    <submittedName>
        <fullName evidence="2">DUF2460 domain-containing protein</fullName>
    </submittedName>
</protein>
<evidence type="ECO:0000313" key="3">
    <source>
        <dbReference type="Proteomes" id="UP001165667"/>
    </source>
</evidence>
<dbReference type="RefSeq" id="WP_282587367.1">
    <property type="nucleotide sequence ID" value="NZ_JAMOIM010000020.1"/>
</dbReference>
<dbReference type="Proteomes" id="UP001165667">
    <property type="component" value="Unassembled WGS sequence"/>
</dbReference>
<proteinExistence type="predicted"/>
<organism evidence="2 3">
    <name type="scientific">Lichenifustis flavocetrariae</name>
    <dbReference type="NCBI Taxonomy" id="2949735"/>
    <lineage>
        <taxon>Bacteria</taxon>
        <taxon>Pseudomonadati</taxon>
        <taxon>Pseudomonadota</taxon>
        <taxon>Alphaproteobacteria</taxon>
        <taxon>Hyphomicrobiales</taxon>
        <taxon>Lichenihabitantaceae</taxon>
        <taxon>Lichenifustis</taxon>
    </lineage>
</organism>
<name>A0AA41Z5Q3_9HYPH</name>
<accession>A0AA41Z5Q3</accession>
<comment type="caution">
    <text evidence="2">The sequence shown here is derived from an EMBL/GenBank/DDBJ whole genome shotgun (WGS) entry which is preliminary data.</text>
</comment>
<sequence>MTGFNEVRFPTDVALGARGGPERRTDVVTLRSGAEERNSLWADARRKYQAGYGVKSFAQLEAVLAFFEAQRGRLYGFRWKDRFDYRSCASPQAPGMLDQLIGTGDGTTAVWQLTKTYAAGLTPYVRPIRKPVVGTVSVAVGGVAVTIGTGFTVDVTTGLVTFVPGHIPAAGAAITAGFQFDVPVRFDTDYLEVDLSHFEAGEIPNIPIVEIRV</sequence>
<feature type="domain" description="DUF2460" evidence="1">
    <location>
        <begin position="6"/>
        <end position="212"/>
    </location>
</feature>
<gene>
    <name evidence="2" type="ORF">M8523_23565</name>
</gene>
<dbReference type="Pfam" id="PF09343">
    <property type="entry name" value="DUF2460"/>
    <property type="match status" value="1"/>
</dbReference>